<dbReference type="VEuPathDB" id="FungiDB:PLEOSDRAFT_175423"/>
<proteinExistence type="predicted"/>
<feature type="chain" id="PRO_5001642669" evidence="1">
    <location>
        <begin position="22"/>
        <end position="100"/>
    </location>
</feature>
<reference evidence="3" key="1">
    <citation type="journal article" date="2014" name="Proc. Natl. Acad. Sci. U.S.A.">
        <title>Extensive sampling of basidiomycete genomes demonstrates inadequacy of the white-rot/brown-rot paradigm for wood decay fungi.</title>
        <authorList>
            <person name="Riley R."/>
            <person name="Salamov A.A."/>
            <person name="Brown D.W."/>
            <person name="Nagy L.G."/>
            <person name="Floudas D."/>
            <person name="Held B.W."/>
            <person name="Levasseur A."/>
            <person name="Lombard V."/>
            <person name="Morin E."/>
            <person name="Otillar R."/>
            <person name="Lindquist E.A."/>
            <person name="Sun H."/>
            <person name="LaButti K.M."/>
            <person name="Schmutz J."/>
            <person name="Jabbour D."/>
            <person name="Luo H."/>
            <person name="Baker S.E."/>
            <person name="Pisabarro A.G."/>
            <person name="Walton J.D."/>
            <person name="Blanchette R.A."/>
            <person name="Henrissat B."/>
            <person name="Martin F."/>
            <person name="Cullen D."/>
            <person name="Hibbett D.S."/>
            <person name="Grigoriev I.V."/>
        </authorList>
    </citation>
    <scope>NUCLEOTIDE SEQUENCE [LARGE SCALE GENOMIC DNA]</scope>
    <source>
        <strain evidence="3">PC15</strain>
    </source>
</reference>
<dbReference type="EMBL" id="KL198005">
    <property type="protein sequence ID" value="KDQ31855.1"/>
    <property type="molecule type" value="Genomic_DNA"/>
</dbReference>
<evidence type="ECO:0000313" key="2">
    <source>
        <dbReference type="EMBL" id="KDQ31855.1"/>
    </source>
</evidence>
<evidence type="ECO:0000256" key="1">
    <source>
        <dbReference type="SAM" id="SignalP"/>
    </source>
</evidence>
<sequence>MFSLNLFVTVLLVSLAGNAAAHSCLTTSAECLEDHHCCPRPNDLATTAVCTSIWQYCLYGTCEPGIYGIKCPAGSHCCSDRRGARCQPSGELCNYIIDDI</sequence>
<organism evidence="2 3">
    <name type="scientific">Pleurotus ostreatus (strain PC15)</name>
    <name type="common">Oyster mushroom</name>
    <dbReference type="NCBI Taxonomy" id="1137138"/>
    <lineage>
        <taxon>Eukaryota</taxon>
        <taxon>Fungi</taxon>
        <taxon>Dikarya</taxon>
        <taxon>Basidiomycota</taxon>
        <taxon>Agaricomycotina</taxon>
        <taxon>Agaricomycetes</taxon>
        <taxon>Agaricomycetidae</taxon>
        <taxon>Agaricales</taxon>
        <taxon>Pleurotineae</taxon>
        <taxon>Pleurotaceae</taxon>
        <taxon>Pleurotus</taxon>
    </lineage>
</organism>
<accession>A0A067NY21</accession>
<dbReference type="AlphaFoldDB" id="A0A067NY21"/>
<dbReference type="Proteomes" id="UP000027073">
    <property type="component" value="Unassembled WGS sequence"/>
</dbReference>
<gene>
    <name evidence="2" type="ORF">PLEOSDRAFT_175423</name>
</gene>
<dbReference type="HOGENOM" id="CLU_2307201_0_0_1"/>
<evidence type="ECO:0000313" key="3">
    <source>
        <dbReference type="Proteomes" id="UP000027073"/>
    </source>
</evidence>
<dbReference type="InParanoid" id="A0A067NY21"/>
<name>A0A067NY21_PLEO1</name>
<feature type="signal peptide" evidence="1">
    <location>
        <begin position="1"/>
        <end position="21"/>
    </location>
</feature>
<protein>
    <submittedName>
        <fullName evidence="2">Small secreted protein with six-cysteine repeat motif-containing protein</fullName>
    </submittedName>
</protein>
<keyword evidence="1" id="KW-0732">Signal</keyword>